<reference evidence="2" key="1">
    <citation type="submission" date="2021-01" db="EMBL/GenBank/DDBJ databases">
        <title>Whole genome shotgun sequence of Rhizocola hellebori NBRC 109834.</title>
        <authorList>
            <person name="Komaki H."/>
            <person name="Tamura T."/>
        </authorList>
    </citation>
    <scope>NUCLEOTIDE SEQUENCE</scope>
    <source>
        <strain evidence="2">NBRC 109834</strain>
    </source>
</reference>
<feature type="domain" description="XdhC Rossmann" evidence="1">
    <location>
        <begin position="173"/>
        <end position="293"/>
    </location>
</feature>
<protein>
    <recommendedName>
        <fullName evidence="1">XdhC Rossmann domain-containing protein</fullName>
    </recommendedName>
</protein>
<keyword evidence="3" id="KW-1185">Reference proteome</keyword>
<name>A0A8J3VIN5_9ACTN</name>
<organism evidence="2 3">
    <name type="scientific">Rhizocola hellebori</name>
    <dbReference type="NCBI Taxonomy" id="1392758"/>
    <lineage>
        <taxon>Bacteria</taxon>
        <taxon>Bacillati</taxon>
        <taxon>Actinomycetota</taxon>
        <taxon>Actinomycetes</taxon>
        <taxon>Micromonosporales</taxon>
        <taxon>Micromonosporaceae</taxon>
        <taxon>Rhizocola</taxon>
    </lineage>
</organism>
<gene>
    <name evidence="2" type="ORF">Rhe02_58470</name>
</gene>
<dbReference type="PANTHER" id="PTHR30388:SF4">
    <property type="entry name" value="MOLYBDENUM COFACTOR INSERTION CHAPERONE PAOD"/>
    <property type="match status" value="1"/>
</dbReference>
<dbReference type="Pfam" id="PF13478">
    <property type="entry name" value="XdhC_C"/>
    <property type="match status" value="1"/>
</dbReference>
<proteinExistence type="predicted"/>
<evidence type="ECO:0000259" key="1">
    <source>
        <dbReference type="Pfam" id="PF13478"/>
    </source>
</evidence>
<comment type="caution">
    <text evidence="2">The sequence shown here is derived from an EMBL/GenBank/DDBJ whole genome shotgun (WGS) entry which is preliminary data.</text>
</comment>
<dbReference type="AlphaFoldDB" id="A0A8J3VIN5"/>
<dbReference type="InterPro" id="IPR027051">
    <property type="entry name" value="XdhC_Rossmann_dom"/>
</dbReference>
<dbReference type="EMBL" id="BONY01000040">
    <property type="protein sequence ID" value="GIH07780.1"/>
    <property type="molecule type" value="Genomic_DNA"/>
</dbReference>
<sequence length="314" mass="32144">MYEIALSVSACLRAGTQVDVAWVVEAQGFSSRDKSEALAITPGGGRVGALLSGSLNGQIADLSSGGMAGRLINLEVGALEAQLAGLACGGTARCLVIPAADLPAELWQRLRDRDPVCLVSQLDGDRVLGTEMYSPDTIADAGEEATRLFRRAVSDAVITENTVTTVLWPVPKLVIVGAGAVVDALVDAAGLLGWHFQVTTDVRGATGLIAGLAVLDKVVVTSHDDELAGPALEAALAGDVGYIGALGSRRTQQSRAEWLALRGVTDLERIHGPAGLDIGANTPAEIAVSIVAEALAARSAANAGSLRSKSGAIH</sequence>
<dbReference type="Gene3D" id="3.40.50.720">
    <property type="entry name" value="NAD(P)-binding Rossmann-like Domain"/>
    <property type="match status" value="1"/>
</dbReference>
<dbReference type="PANTHER" id="PTHR30388">
    <property type="entry name" value="ALDEHYDE OXIDOREDUCTASE MOLYBDENUM COFACTOR ASSEMBLY PROTEIN"/>
    <property type="match status" value="1"/>
</dbReference>
<accession>A0A8J3VIN5</accession>
<dbReference type="InterPro" id="IPR052698">
    <property type="entry name" value="MoCofactor_Util/Proc"/>
</dbReference>
<dbReference type="RefSeq" id="WP_203911554.1">
    <property type="nucleotide sequence ID" value="NZ_BONY01000040.1"/>
</dbReference>
<evidence type="ECO:0000313" key="2">
    <source>
        <dbReference type="EMBL" id="GIH07780.1"/>
    </source>
</evidence>
<dbReference type="Proteomes" id="UP000612899">
    <property type="component" value="Unassembled WGS sequence"/>
</dbReference>
<evidence type="ECO:0000313" key="3">
    <source>
        <dbReference type="Proteomes" id="UP000612899"/>
    </source>
</evidence>